<dbReference type="InterPro" id="IPR053175">
    <property type="entry name" value="DHMBA_Reg_Transcription_Factor"/>
</dbReference>
<evidence type="ECO:0000256" key="1">
    <source>
        <dbReference type="ARBA" id="ARBA00023015"/>
    </source>
</evidence>
<gene>
    <name evidence="7" type="ORF">ASPCADRAFT_130981</name>
</gene>
<keyword evidence="1" id="KW-0805">Transcription regulation</keyword>
<keyword evidence="3" id="KW-0804">Transcription</keyword>
<dbReference type="PANTHER" id="PTHR38791:SF5">
    <property type="entry name" value="TRANSCRIPTION FACTOR DBAG-RELATED"/>
    <property type="match status" value="1"/>
</dbReference>
<dbReference type="OrthoDB" id="2991872at2759"/>
<dbReference type="InterPro" id="IPR036864">
    <property type="entry name" value="Zn2-C6_fun-type_DNA-bd_sf"/>
</dbReference>
<name>A0A1R3RM28_ASPC5</name>
<evidence type="ECO:0000256" key="3">
    <source>
        <dbReference type="ARBA" id="ARBA00023163"/>
    </source>
</evidence>
<protein>
    <recommendedName>
        <fullName evidence="6">Zn(2)-C6 fungal-type domain-containing protein</fullName>
    </recommendedName>
</protein>
<evidence type="ECO:0000256" key="4">
    <source>
        <dbReference type="ARBA" id="ARBA00023242"/>
    </source>
</evidence>
<dbReference type="GO" id="GO:0008270">
    <property type="term" value="F:zinc ion binding"/>
    <property type="evidence" value="ECO:0007669"/>
    <property type="project" value="InterPro"/>
</dbReference>
<dbReference type="OMA" id="AVCYFLR"/>
<evidence type="ECO:0000313" key="7">
    <source>
        <dbReference type="EMBL" id="OOF95509.1"/>
    </source>
</evidence>
<accession>A0A1R3RM28</accession>
<dbReference type="InterPro" id="IPR001138">
    <property type="entry name" value="Zn2Cys6_DnaBD"/>
</dbReference>
<sequence>MVFCGKPSKGCGECRSRKIRCDQARPTCSQCAKGNRTCPGYRDQLSLMFRDESQQVIRKARTGTTARKAKTSRKPSPESGMTPPGDSGTTASSPAPASLTASDRVEFDELVSLSPQYRENDLLRFDDIVYLSPQGWEQQINRHSLVLQPSYQPTQADAICFFLRQNAWIGSFWSRLEATPDYLLKSSSPSHKAMMASLSSVGTAMLSRVRKSTSMKVAAEKEYGRALQLLTSAVSDKQQARDNSTLAAVLMLAIFEVVTSRGARFIDNWTNHINGAAALLELRGVEQLQEEQGLQLFLQLRYQIIISCLQREARVPDSVLQCAKVAMFLRPHSMAYGDRLITFMGRLSNLRADINEKILTDRKKMLEGAYSIEAELMSWLTSLPENFAYTTVEGPCPQFSWGPRPYNDRYHIYSDFWVCASWNQYRVARIIISDLILTCIRELNAGLPLSTDLANHAAQIRNTARQLASDVCASVPFHFSDNALRIATGKSDTTTFNQVPLQQGFIRGMVLLWPLAIAAATRGKNHPLHTWVIDCFHLIGNDMGIDQALALVEVLGSDDGTFDTLVLPEDSVTLGDGNYYITGVSQLACAPVHNTYSTRVA</sequence>
<dbReference type="GO" id="GO:0009893">
    <property type="term" value="P:positive regulation of metabolic process"/>
    <property type="evidence" value="ECO:0007669"/>
    <property type="project" value="UniProtKB-ARBA"/>
</dbReference>
<dbReference type="SUPFAM" id="SSF57701">
    <property type="entry name" value="Zn2/Cys6 DNA-binding domain"/>
    <property type="match status" value="1"/>
</dbReference>
<feature type="domain" description="Zn(2)-C6 fungal-type" evidence="6">
    <location>
        <begin position="10"/>
        <end position="38"/>
    </location>
</feature>
<dbReference type="GO" id="GO:0003677">
    <property type="term" value="F:DNA binding"/>
    <property type="evidence" value="ECO:0007669"/>
    <property type="project" value="UniProtKB-KW"/>
</dbReference>
<dbReference type="SMART" id="SM00066">
    <property type="entry name" value="GAL4"/>
    <property type="match status" value="1"/>
</dbReference>
<evidence type="ECO:0000256" key="5">
    <source>
        <dbReference type="SAM" id="MobiDB-lite"/>
    </source>
</evidence>
<dbReference type="VEuPathDB" id="FungiDB:ASPCADRAFT_130981"/>
<feature type="region of interest" description="Disordered" evidence="5">
    <location>
        <begin position="57"/>
        <end position="99"/>
    </location>
</feature>
<keyword evidence="2" id="KW-0238">DNA-binding</keyword>
<dbReference type="GO" id="GO:0000981">
    <property type="term" value="F:DNA-binding transcription factor activity, RNA polymerase II-specific"/>
    <property type="evidence" value="ECO:0007669"/>
    <property type="project" value="InterPro"/>
</dbReference>
<evidence type="ECO:0000256" key="2">
    <source>
        <dbReference type="ARBA" id="ARBA00023125"/>
    </source>
</evidence>
<dbReference type="EMBL" id="KV907500">
    <property type="protein sequence ID" value="OOF95509.1"/>
    <property type="molecule type" value="Genomic_DNA"/>
</dbReference>
<keyword evidence="4" id="KW-0539">Nucleus</keyword>
<dbReference type="Proteomes" id="UP000188318">
    <property type="component" value="Unassembled WGS sequence"/>
</dbReference>
<reference evidence="8" key="1">
    <citation type="journal article" date="2017" name="Genome Biol.">
        <title>Comparative genomics reveals high biological diversity and specific adaptations in the industrially and medically important fungal genus Aspergillus.</title>
        <authorList>
            <person name="de Vries R.P."/>
            <person name="Riley R."/>
            <person name="Wiebenga A."/>
            <person name="Aguilar-Osorio G."/>
            <person name="Amillis S."/>
            <person name="Uchima C.A."/>
            <person name="Anderluh G."/>
            <person name="Asadollahi M."/>
            <person name="Askin M."/>
            <person name="Barry K."/>
            <person name="Battaglia E."/>
            <person name="Bayram O."/>
            <person name="Benocci T."/>
            <person name="Braus-Stromeyer S.A."/>
            <person name="Caldana C."/>
            <person name="Canovas D."/>
            <person name="Cerqueira G.C."/>
            <person name="Chen F."/>
            <person name="Chen W."/>
            <person name="Choi C."/>
            <person name="Clum A."/>
            <person name="Dos Santos R.A."/>
            <person name="Damasio A.R."/>
            <person name="Diallinas G."/>
            <person name="Emri T."/>
            <person name="Fekete E."/>
            <person name="Flipphi M."/>
            <person name="Freyberg S."/>
            <person name="Gallo A."/>
            <person name="Gournas C."/>
            <person name="Habgood R."/>
            <person name="Hainaut M."/>
            <person name="Harispe M.L."/>
            <person name="Henrissat B."/>
            <person name="Hilden K.S."/>
            <person name="Hope R."/>
            <person name="Hossain A."/>
            <person name="Karabika E."/>
            <person name="Karaffa L."/>
            <person name="Karanyi Z."/>
            <person name="Krasevec N."/>
            <person name="Kuo A."/>
            <person name="Kusch H."/>
            <person name="LaButti K."/>
            <person name="Lagendijk E.L."/>
            <person name="Lapidus A."/>
            <person name="Levasseur A."/>
            <person name="Lindquist E."/>
            <person name="Lipzen A."/>
            <person name="Logrieco A.F."/>
            <person name="MacCabe A."/>
            <person name="Maekelae M.R."/>
            <person name="Malavazi I."/>
            <person name="Melin P."/>
            <person name="Meyer V."/>
            <person name="Mielnichuk N."/>
            <person name="Miskei M."/>
            <person name="Molnar A.P."/>
            <person name="Mule G."/>
            <person name="Ngan C.Y."/>
            <person name="Orejas M."/>
            <person name="Orosz E."/>
            <person name="Ouedraogo J.P."/>
            <person name="Overkamp K.M."/>
            <person name="Park H.-S."/>
            <person name="Perrone G."/>
            <person name="Piumi F."/>
            <person name="Punt P.J."/>
            <person name="Ram A.F."/>
            <person name="Ramon A."/>
            <person name="Rauscher S."/>
            <person name="Record E."/>
            <person name="Riano-Pachon D.M."/>
            <person name="Robert V."/>
            <person name="Roehrig J."/>
            <person name="Ruller R."/>
            <person name="Salamov A."/>
            <person name="Salih N.S."/>
            <person name="Samson R.A."/>
            <person name="Sandor E."/>
            <person name="Sanguinetti M."/>
            <person name="Schuetze T."/>
            <person name="Sepcic K."/>
            <person name="Shelest E."/>
            <person name="Sherlock G."/>
            <person name="Sophianopoulou V."/>
            <person name="Squina F.M."/>
            <person name="Sun H."/>
            <person name="Susca A."/>
            <person name="Todd R.B."/>
            <person name="Tsang A."/>
            <person name="Unkles S.E."/>
            <person name="van de Wiele N."/>
            <person name="van Rossen-Uffink D."/>
            <person name="Oliveira J.V."/>
            <person name="Vesth T.C."/>
            <person name="Visser J."/>
            <person name="Yu J.-H."/>
            <person name="Zhou M."/>
            <person name="Andersen M.R."/>
            <person name="Archer D.B."/>
            <person name="Baker S.E."/>
            <person name="Benoit I."/>
            <person name="Brakhage A.A."/>
            <person name="Braus G.H."/>
            <person name="Fischer R."/>
            <person name="Frisvad J.C."/>
            <person name="Goldman G.H."/>
            <person name="Houbraken J."/>
            <person name="Oakley B."/>
            <person name="Pocsi I."/>
            <person name="Scazzocchio C."/>
            <person name="Seiboth B."/>
            <person name="vanKuyk P.A."/>
            <person name="Wortman J."/>
            <person name="Dyer P.S."/>
            <person name="Grigoriev I.V."/>
        </authorList>
    </citation>
    <scope>NUCLEOTIDE SEQUENCE [LARGE SCALE GENOMIC DNA]</scope>
    <source>
        <strain evidence="8">ITEM 5010</strain>
    </source>
</reference>
<keyword evidence="8" id="KW-1185">Reference proteome</keyword>
<evidence type="ECO:0000259" key="6">
    <source>
        <dbReference type="PROSITE" id="PS50048"/>
    </source>
</evidence>
<evidence type="ECO:0000313" key="8">
    <source>
        <dbReference type="Proteomes" id="UP000188318"/>
    </source>
</evidence>
<feature type="compositionally biased region" description="Low complexity" evidence="5">
    <location>
        <begin position="89"/>
        <end position="99"/>
    </location>
</feature>
<dbReference type="CDD" id="cd00067">
    <property type="entry name" value="GAL4"/>
    <property type="match status" value="1"/>
</dbReference>
<organism evidence="7 8">
    <name type="scientific">Aspergillus carbonarius (strain ITEM 5010)</name>
    <dbReference type="NCBI Taxonomy" id="602072"/>
    <lineage>
        <taxon>Eukaryota</taxon>
        <taxon>Fungi</taxon>
        <taxon>Dikarya</taxon>
        <taxon>Ascomycota</taxon>
        <taxon>Pezizomycotina</taxon>
        <taxon>Eurotiomycetes</taxon>
        <taxon>Eurotiomycetidae</taxon>
        <taxon>Eurotiales</taxon>
        <taxon>Aspergillaceae</taxon>
        <taxon>Aspergillus</taxon>
        <taxon>Aspergillus subgen. Circumdati</taxon>
    </lineage>
</organism>
<dbReference type="Pfam" id="PF00172">
    <property type="entry name" value="Zn_clus"/>
    <property type="match status" value="1"/>
</dbReference>
<dbReference type="PANTHER" id="PTHR38791">
    <property type="entry name" value="ZN(II)2CYS6 TRANSCRIPTION FACTOR (EUROFUNG)-RELATED-RELATED"/>
    <property type="match status" value="1"/>
</dbReference>
<dbReference type="InterPro" id="IPR021858">
    <property type="entry name" value="Fun_TF"/>
</dbReference>
<dbReference type="PROSITE" id="PS00463">
    <property type="entry name" value="ZN2_CY6_FUNGAL_1"/>
    <property type="match status" value="1"/>
</dbReference>
<dbReference type="PROSITE" id="PS50048">
    <property type="entry name" value="ZN2_CY6_FUNGAL_2"/>
    <property type="match status" value="1"/>
</dbReference>
<dbReference type="AlphaFoldDB" id="A0A1R3RM28"/>
<dbReference type="Pfam" id="PF11951">
    <property type="entry name" value="Fungal_trans_2"/>
    <property type="match status" value="1"/>
</dbReference>
<dbReference type="Gene3D" id="4.10.240.10">
    <property type="entry name" value="Zn(2)-C6 fungal-type DNA-binding domain"/>
    <property type="match status" value="1"/>
</dbReference>
<dbReference type="STRING" id="602072.A0A1R3RM28"/>
<proteinExistence type="predicted"/>